<keyword evidence="2" id="KW-0813">Transport</keyword>
<evidence type="ECO:0000256" key="3">
    <source>
        <dbReference type="ARBA" id="ARBA00022692"/>
    </source>
</evidence>
<keyword evidence="7 9" id="KW-0472">Membrane</keyword>
<keyword evidence="8" id="KW-0175">Coiled coil</keyword>
<dbReference type="PROSITE" id="PS50893">
    <property type="entry name" value="ABC_TRANSPORTER_2"/>
    <property type="match status" value="1"/>
</dbReference>
<dbReference type="STRING" id="497964.CfE428DRAFT_3499"/>
<dbReference type="GO" id="GO:0005524">
    <property type="term" value="F:ATP binding"/>
    <property type="evidence" value="ECO:0007669"/>
    <property type="project" value="UniProtKB-KW"/>
</dbReference>
<evidence type="ECO:0000256" key="4">
    <source>
        <dbReference type="ARBA" id="ARBA00022741"/>
    </source>
</evidence>
<evidence type="ECO:0000256" key="6">
    <source>
        <dbReference type="ARBA" id="ARBA00022989"/>
    </source>
</evidence>
<dbReference type="InterPro" id="IPR003439">
    <property type="entry name" value="ABC_transporter-like_ATP-bd"/>
</dbReference>
<evidence type="ECO:0000256" key="5">
    <source>
        <dbReference type="ARBA" id="ARBA00022840"/>
    </source>
</evidence>
<feature type="transmembrane region" description="Helical" evidence="9">
    <location>
        <begin position="474"/>
        <end position="493"/>
    </location>
</feature>
<protein>
    <submittedName>
        <fullName evidence="11">ABC transporter-related protein</fullName>
    </submittedName>
</protein>
<dbReference type="InterPro" id="IPR027417">
    <property type="entry name" value="P-loop_NTPase"/>
</dbReference>
<evidence type="ECO:0000256" key="1">
    <source>
        <dbReference type="ARBA" id="ARBA00004141"/>
    </source>
</evidence>
<evidence type="ECO:0000313" key="12">
    <source>
        <dbReference type="Proteomes" id="UP000005824"/>
    </source>
</evidence>
<dbReference type="GO" id="GO:0140359">
    <property type="term" value="F:ABC-type transporter activity"/>
    <property type="evidence" value="ECO:0007669"/>
    <property type="project" value="InterPro"/>
</dbReference>
<keyword evidence="3 9" id="KW-0812">Transmembrane</keyword>
<dbReference type="GO" id="GO:0016020">
    <property type="term" value="C:membrane"/>
    <property type="evidence" value="ECO:0007669"/>
    <property type="project" value="UniProtKB-SubCell"/>
</dbReference>
<dbReference type="SMART" id="SM00382">
    <property type="entry name" value="AAA"/>
    <property type="match status" value="1"/>
</dbReference>
<organism evidence="11 12">
    <name type="scientific">Chthoniobacter flavus Ellin428</name>
    <dbReference type="NCBI Taxonomy" id="497964"/>
    <lineage>
        <taxon>Bacteria</taxon>
        <taxon>Pseudomonadati</taxon>
        <taxon>Verrucomicrobiota</taxon>
        <taxon>Spartobacteria</taxon>
        <taxon>Chthoniobacterales</taxon>
        <taxon>Chthoniobacteraceae</taxon>
        <taxon>Chthoniobacter</taxon>
    </lineage>
</organism>
<name>B4D3L1_9BACT</name>
<comment type="caution">
    <text evidence="11">The sequence shown here is derived from an EMBL/GenBank/DDBJ whole genome shotgun (WGS) entry which is preliminary data.</text>
</comment>
<evidence type="ECO:0000256" key="9">
    <source>
        <dbReference type="SAM" id="Phobius"/>
    </source>
</evidence>
<dbReference type="InterPro" id="IPR013525">
    <property type="entry name" value="ABC2_TM"/>
</dbReference>
<evidence type="ECO:0000256" key="8">
    <source>
        <dbReference type="SAM" id="Coils"/>
    </source>
</evidence>
<feature type="transmembrane region" description="Helical" evidence="9">
    <location>
        <begin position="331"/>
        <end position="352"/>
    </location>
</feature>
<dbReference type="PROSITE" id="PS00211">
    <property type="entry name" value="ABC_TRANSPORTER_1"/>
    <property type="match status" value="1"/>
</dbReference>
<dbReference type="AlphaFoldDB" id="B4D3L1"/>
<evidence type="ECO:0000259" key="10">
    <source>
        <dbReference type="PROSITE" id="PS50893"/>
    </source>
</evidence>
<keyword evidence="4" id="KW-0547">Nucleotide-binding</keyword>
<dbReference type="InterPro" id="IPR017871">
    <property type="entry name" value="ABC_transporter-like_CS"/>
</dbReference>
<dbReference type="InterPro" id="IPR003593">
    <property type="entry name" value="AAA+_ATPase"/>
</dbReference>
<dbReference type="GO" id="GO:0016887">
    <property type="term" value="F:ATP hydrolysis activity"/>
    <property type="evidence" value="ECO:0007669"/>
    <property type="project" value="InterPro"/>
</dbReference>
<evidence type="ECO:0000256" key="2">
    <source>
        <dbReference type="ARBA" id="ARBA00022448"/>
    </source>
</evidence>
<dbReference type="Gene3D" id="3.40.50.300">
    <property type="entry name" value="P-loop containing nucleotide triphosphate hydrolases"/>
    <property type="match status" value="1"/>
</dbReference>
<feature type="transmembrane region" description="Helical" evidence="9">
    <location>
        <begin position="689"/>
        <end position="712"/>
    </location>
</feature>
<dbReference type="SUPFAM" id="SSF52540">
    <property type="entry name" value="P-loop containing nucleoside triphosphate hydrolases"/>
    <property type="match status" value="1"/>
</dbReference>
<gene>
    <name evidence="11" type="ORF">CfE428DRAFT_3499</name>
</gene>
<comment type="subcellular location">
    <subcellularLocation>
        <location evidence="1">Membrane</location>
        <topology evidence="1">Multi-pass membrane protein</topology>
    </subcellularLocation>
</comment>
<sequence length="722" mass="81881">MVCVMGASGSGKSTLLRALSGQLQPSQGEILLNGQSLYDNVEQLRRFVSYIPQDDAFDDHLTIEENMSFAAAIRSPHLSRRDRGRRIEGKLTELGLSERRDNIVGSAIKKTLSGGERKRLNIGLDMVSSADVYLFDEPTSGLSSKDSEHVIEIIRSMAHNKIVLVTLHQPTSKLFQMFSKALLLDKGGRMVFYGTPTEMLSYFAAAEHEQHFGTELGGCPACGTTRPEFIFDVLETPLRDLSGDIIYEENSQGQLVPARRFSPDYWRDKYESFRLLQDMKQVNLRKQGPQPLPAIPPLRKKEPIRWHDEWTQFRTLVRRAFMSKVRNRGNLIITLLVAPALAAIIGWALYFTDDESGKYDFASAFHIPTYIFISLLVAMFLALMNSVDDIIRDRVVLHRERNLDVKLPYYIFAKFTTLALFSAVQCILFVLVGNKILMIRGMFWEYFFFMFITAASGTSLGLVISSIVADAKTAANFVPLVLIPQLIFGGALIKYEEMNRDMDFIYGFKRWLTRHPEASAQGRRDDSALRVPLISRFVATHYSYEALIVAQAKLNPLTIRQDRLQKQMDDLVSKKNRSDAEAARLEDLKDTLALLSGLEAATPRDIEKKLKRVDEILDGKPLDAGALKSHSGVTAERLYTNQKVTDLVAKAETEQNDYRRLRAINVFFSPEKHYDMYIFGHYYMLRISVLTYATTILVGSSLGLMAILYGVLKRQLRTRSRN</sequence>
<feature type="transmembrane region" description="Helical" evidence="9">
    <location>
        <begin position="364"/>
        <end position="387"/>
    </location>
</feature>
<dbReference type="PANTHER" id="PTHR48041:SF139">
    <property type="entry name" value="PROTEIN SCARLET"/>
    <property type="match status" value="1"/>
</dbReference>
<feature type="domain" description="ABC transporter" evidence="10">
    <location>
        <begin position="2"/>
        <end position="212"/>
    </location>
</feature>
<accession>B4D3L1</accession>
<keyword evidence="5" id="KW-0067">ATP-binding</keyword>
<feature type="coiled-coil region" evidence="8">
    <location>
        <begin position="561"/>
        <end position="588"/>
    </location>
</feature>
<evidence type="ECO:0000256" key="7">
    <source>
        <dbReference type="ARBA" id="ARBA00023136"/>
    </source>
</evidence>
<dbReference type="Pfam" id="PF01061">
    <property type="entry name" value="ABC2_membrane"/>
    <property type="match status" value="1"/>
</dbReference>
<dbReference type="Pfam" id="PF00005">
    <property type="entry name" value="ABC_tran"/>
    <property type="match status" value="1"/>
</dbReference>
<evidence type="ECO:0000313" key="11">
    <source>
        <dbReference type="EMBL" id="EDY18841.1"/>
    </source>
</evidence>
<feature type="transmembrane region" description="Helical" evidence="9">
    <location>
        <begin position="407"/>
        <end position="431"/>
    </location>
</feature>
<proteinExistence type="predicted"/>
<dbReference type="InParanoid" id="B4D3L1"/>
<dbReference type="EMBL" id="ABVL01000010">
    <property type="protein sequence ID" value="EDY18841.1"/>
    <property type="molecule type" value="Genomic_DNA"/>
</dbReference>
<keyword evidence="12" id="KW-1185">Reference proteome</keyword>
<feature type="transmembrane region" description="Helical" evidence="9">
    <location>
        <begin position="443"/>
        <end position="468"/>
    </location>
</feature>
<dbReference type="InterPro" id="IPR050352">
    <property type="entry name" value="ABCG_transporters"/>
</dbReference>
<keyword evidence="6 9" id="KW-1133">Transmembrane helix</keyword>
<dbReference type="Proteomes" id="UP000005824">
    <property type="component" value="Unassembled WGS sequence"/>
</dbReference>
<dbReference type="PANTHER" id="PTHR48041">
    <property type="entry name" value="ABC TRANSPORTER G FAMILY MEMBER 28"/>
    <property type="match status" value="1"/>
</dbReference>
<reference evidence="11 12" key="1">
    <citation type="journal article" date="2011" name="J. Bacteriol.">
        <title>Genome sequence of Chthoniobacter flavus Ellin428, an aerobic heterotrophic soil bacterium.</title>
        <authorList>
            <person name="Kant R."/>
            <person name="van Passel M.W."/>
            <person name="Palva A."/>
            <person name="Lucas S."/>
            <person name="Lapidus A."/>
            <person name="Glavina Del Rio T."/>
            <person name="Dalin E."/>
            <person name="Tice H."/>
            <person name="Bruce D."/>
            <person name="Goodwin L."/>
            <person name="Pitluck S."/>
            <person name="Larimer F.W."/>
            <person name="Land M.L."/>
            <person name="Hauser L."/>
            <person name="Sangwan P."/>
            <person name="de Vos W.M."/>
            <person name="Janssen P.H."/>
            <person name="Smidt H."/>
        </authorList>
    </citation>
    <scope>NUCLEOTIDE SEQUENCE [LARGE SCALE GENOMIC DNA]</scope>
    <source>
        <strain evidence="11 12">Ellin428</strain>
    </source>
</reference>
<dbReference type="eggNOG" id="COG1131">
    <property type="taxonomic scope" value="Bacteria"/>
</dbReference>